<dbReference type="Pfam" id="PF13968">
    <property type="entry name" value="DUF4220"/>
    <property type="match status" value="1"/>
</dbReference>
<evidence type="ECO:0000259" key="1">
    <source>
        <dbReference type="Pfam" id="PF13968"/>
    </source>
</evidence>
<dbReference type="Proteomes" id="UP000095767">
    <property type="component" value="Unassembled WGS sequence"/>
</dbReference>
<dbReference type="InterPro" id="IPR025315">
    <property type="entry name" value="DUF4220"/>
</dbReference>
<gene>
    <name evidence="2" type="ORF">BAE44_0002564</name>
</gene>
<name>A0A1E5WGA3_9POAL</name>
<dbReference type="EMBL" id="LWDX02009257">
    <property type="protein sequence ID" value="OEL36416.1"/>
    <property type="molecule type" value="Genomic_DNA"/>
</dbReference>
<feature type="domain" description="DUF4220" evidence="1">
    <location>
        <begin position="51"/>
        <end position="130"/>
    </location>
</feature>
<dbReference type="InterPro" id="IPR007658">
    <property type="entry name" value="DUF594"/>
</dbReference>
<comment type="caution">
    <text evidence="2">The sequence shown here is derived from an EMBL/GenBank/DDBJ whole genome shotgun (WGS) entry which is preliminary data.</text>
</comment>
<evidence type="ECO:0000313" key="3">
    <source>
        <dbReference type="Proteomes" id="UP000095767"/>
    </source>
</evidence>
<proteinExistence type="predicted"/>
<dbReference type="AlphaFoldDB" id="A0A1E5WGA3"/>
<reference evidence="2 3" key="1">
    <citation type="submission" date="2016-09" db="EMBL/GenBank/DDBJ databases">
        <title>The draft genome of Dichanthelium oligosanthes: A C3 panicoid grass species.</title>
        <authorList>
            <person name="Studer A.J."/>
            <person name="Schnable J.C."/>
            <person name="Brutnell T.P."/>
        </authorList>
    </citation>
    <scope>NUCLEOTIDE SEQUENCE [LARGE SCALE GENOMIC DNA]</scope>
    <source>
        <strain evidence="3">cv. Kellogg 1175</strain>
        <tissue evidence="2">Leaf</tissue>
    </source>
</reference>
<dbReference type="STRING" id="888268.A0A1E5WGA3"/>
<organism evidence="2 3">
    <name type="scientific">Dichanthelium oligosanthes</name>
    <dbReference type="NCBI Taxonomy" id="888268"/>
    <lineage>
        <taxon>Eukaryota</taxon>
        <taxon>Viridiplantae</taxon>
        <taxon>Streptophyta</taxon>
        <taxon>Embryophyta</taxon>
        <taxon>Tracheophyta</taxon>
        <taxon>Spermatophyta</taxon>
        <taxon>Magnoliopsida</taxon>
        <taxon>Liliopsida</taxon>
        <taxon>Poales</taxon>
        <taxon>Poaceae</taxon>
        <taxon>PACMAD clade</taxon>
        <taxon>Panicoideae</taxon>
        <taxon>Panicodae</taxon>
        <taxon>Paniceae</taxon>
        <taxon>Dichantheliinae</taxon>
        <taxon>Dichanthelium</taxon>
    </lineage>
</organism>
<sequence length="297" mass="33202">MMELSSAMRLWEEWQLRTLVISSASLLQVFLFFTATKRALPKQSWLRSCIWLAYNGSDTLALYGLATLFNRHMTPADGSGCGVAVASILEILWAPVLLIHLGGPATISAHNMEDHELWARHVLTLLSQNAASPPSQESTTVAMDISNYMANLLFLRPEMMMMPGTRRDLFTFACYDLDYMLRYDDGPPLDERTLGQGIVRKARRFSWLFAEGLSPLLLEACELAEALMELGDEEGKWKLIEGVWVEMLCYSAADALQEPGSRARAPLLRLAPVTHGHGNLCRQVSEAGAPRRRGDSW</sequence>
<keyword evidence="3" id="KW-1185">Reference proteome</keyword>
<dbReference type="Pfam" id="PF04578">
    <property type="entry name" value="DUF594"/>
    <property type="match status" value="1"/>
</dbReference>
<dbReference type="OrthoDB" id="1189310at2759"/>
<protein>
    <recommendedName>
        <fullName evidence="1">DUF4220 domain-containing protein</fullName>
    </recommendedName>
</protein>
<evidence type="ECO:0000313" key="2">
    <source>
        <dbReference type="EMBL" id="OEL36416.1"/>
    </source>
</evidence>
<dbReference type="PANTHER" id="PTHR31325">
    <property type="entry name" value="OS01G0798800 PROTEIN-RELATED"/>
    <property type="match status" value="1"/>
</dbReference>
<accession>A0A1E5WGA3</accession>